<name>A0ABY6LIX6_9ARAC</name>
<dbReference type="InterPro" id="IPR016024">
    <property type="entry name" value="ARM-type_fold"/>
</dbReference>
<sequence length="670" mass="75139">MHLDIYPDPYRVCQAIGEANFLSVPIALGFSMLQGQTLQVSRDQENIRIKEVFELKKFELSKFYCTFKIKAGNNIAFSHPAGLHYTATAIITLAFGIDIYIMIFLEHHPGLRFLGLCEADVCFEDMFINKAHSLYNPDLFVTGCATETQVLRCLEVYAARPNYLQKSLYYLYGYTQLYSYLWPRLDVFKLLLPVLEHYPNVLGIQLAGTACLYSLTRSPRGQRVSLALLRRVVEITLAAMENFPAHQQVGWLPAAAARRTQGLFAQLHKNALLTLCSDRVLQDVGLEDQVAEVVVLAVNETTHSESCSSDIWVVPSQQLKLLSVVWQQFDRFHCTKLVMESLVGFEDHVMNKLSVAICSILAARISTKEASSLGLLYMKRLLGIVEAKVRERDLDILLKFTLSALWNLTGDTCASSGIPTVELVGWESLPPRHIDFFLAAADESPETCRVFLDSGGLDLFLRILKVSWMSALRGVVNPVVVQDFPQEFTVETKVLGLINNIAEVTDLRPLLLNPDFISILTPLMLSENMDVSYFAAGILSHLCSDTELDWGGLDRTYFLDLLIHQSKLFSASAVVVQGKAVTGWKFPETEMVAYRSFNPFFTLLQASQAVQVQLWAVWAILHVCSRNPKRYIRMLTEEGILQMLEGLKAPSSSFPLVASLASDIIRLSQA</sequence>
<dbReference type="Gene3D" id="1.25.10.10">
    <property type="entry name" value="Leucine-rich Repeat Variant"/>
    <property type="match status" value="1"/>
</dbReference>
<reference evidence="3 4" key="1">
    <citation type="submission" date="2022-01" db="EMBL/GenBank/DDBJ databases">
        <title>A chromosomal length assembly of Cordylochernes scorpioides.</title>
        <authorList>
            <person name="Zeh D."/>
            <person name="Zeh J."/>
        </authorList>
    </citation>
    <scope>NUCLEOTIDE SEQUENCE [LARGE SCALE GENOMIC DNA]</scope>
    <source>
        <strain evidence="3">IN4F17</strain>
        <tissue evidence="3">Whole Body</tissue>
    </source>
</reference>
<evidence type="ECO:0000259" key="2">
    <source>
        <dbReference type="Pfam" id="PF22964"/>
    </source>
</evidence>
<dbReference type="InterPro" id="IPR051341">
    <property type="entry name" value="Zyg-11_UBL_adapter"/>
</dbReference>
<evidence type="ECO:0000313" key="3">
    <source>
        <dbReference type="EMBL" id="UYV81123.1"/>
    </source>
</evidence>
<proteinExistence type="predicted"/>
<dbReference type="InterPro" id="IPR011989">
    <property type="entry name" value="ARM-like"/>
</dbReference>
<keyword evidence="4" id="KW-1185">Reference proteome</keyword>
<dbReference type="SUPFAM" id="SSF48371">
    <property type="entry name" value="ARM repeat"/>
    <property type="match status" value="1"/>
</dbReference>
<evidence type="ECO:0000313" key="4">
    <source>
        <dbReference type="Proteomes" id="UP001235939"/>
    </source>
</evidence>
<dbReference type="Pfam" id="PF22964">
    <property type="entry name" value="ZER1-like_2nd"/>
    <property type="match status" value="2"/>
</dbReference>
<organism evidence="3 4">
    <name type="scientific">Cordylochernes scorpioides</name>
    <dbReference type="NCBI Taxonomy" id="51811"/>
    <lineage>
        <taxon>Eukaryota</taxon>
        <taxon>Metazoa</taxon>
        <taxon>Ecdysozoa</taxon>
        <taxon>Arthropoda</taxon>
        <taxon>Chelicerata</taxon>
        <taxon>Arachnida</taxon>
        <taxon>Pseudoscorpiones</taxon>
        <taxon>Cheliferoidea</taxon>
        <taxon>Chernetidae</taxon>
        <taxon>Cordylochernes</taxon>
    </lineage>
</organism>
<keyword evidence="1" id="KW-0833">Ubl conjugation pathway</keyword>
<evidence type="ECO:0000256" key="1">
    <source>
        <dbReference type="ARBA" id="ARBA00022786"/>
    </source>
</evidence>
<feature type="domain" description="Protein zer-1 homolog-like C-terminal" evidence="2">
    <location>
        <begin position="328"/>
        <end position="413"/>
    </location>
</feature>
<dbReference type="PANTHER" id="PTHR12904">
    <property type="match status" value="1"/>
</dbReference>
<dbReference type="Proteomes" id="UP001235939">
    <property type="component" value="Chromosome 20"/>
</dbReference>
<accession>A0ABY6LIX6</accession>
<protein>
    <submittedName>
        <fullName evidence="3">ZYG11B</fullName>
    </submittedName>
</protein>
<feature type="domain" description="Protein zer-1 homolog-like C-terminal" evidence="2">
    <location>
        <begin position="441"/>
        <end position="666"/>
    </location>
</feature>
<dbReference type="InterPro" id="IPR055142">
    <property type="entry name" value="ZER1-like_C"/>
</dbReference>
<gene>
    <name evidence="3" type="ORF">LAZ67_20000113</name>
</gene>
<dbReference type="PANTHER" id="PTHR12904:SF22">
    <property type="entry name" value="ZYG-11 FAMILY MEMBER B, CELL CYCLE REGULATOR"/>
    <property type="match status" value="1"/>
</dbReference>
<dbReference type="EMBL" id="CP092882">
    <property type="protein sequence ID" value="UYV81123.1"/>
    <property type="molecule type" value="Genomic_DNA"/>
</dbReference>